<dbReference type="Gene3D" id="2.60.40.1910">
    <property type="match status" value="1"/>
</dbReference>
<keyword evidence="16 24" id="KW-0482">Metalloprotease</keyword>
<dbReference type="GO" id="GO:0042277">
    <property type="term" value="F:peptide binding"/>
    <property type="evidence" value="ECO:0007669"/>
    <property type="project" value="TreeGrafter"/>
</dbReference>
<keyword evidence="18" id="KW-1015">Disulfide bond</keyword>
<keyword evidence="19" id="KW-0325">Glycoprotein</keyword>
<feature type="binding site" evidence="22">
    <location>
        <position position="387"/>
    </location>
    <ligand>
        <name>Zn(2+)</name>
        <dbReference type="ChEBI" id="CHEBI:29105"/>
        <note>catalytic</note>
    </ligand>
</feature>
<evidence type="ECO:0000256" key="23">
    <source>
        <dbReference type="PIRSR" id="PIRSR634016-4"/>
    </source>
</evidence>
<feature type="domain" description="Aminopeptidase N-like N-terminal" evidence="27">
    <location>
        <begin position="94"/>
        <end position="279"/>
    </location>
</feature>
<evidence type="ECO:0000256" key="7">
    <source>
        <dbReference type="ARBA" id="ARBA00022622"/>
    </source>
</evidence>
<evidence type="ECO:0000256" key="11">
    <source>
        <dbReference type="ARBA" id="ARBA00022729"/>
    </source>
</evidence>
<evidence type="ECO:0000256" key="8">
    <source>
        <dbReference type="ARBA" id="ARBA00022670"/>
    </source>
</evidence>
<sequence length="960" mass="111163">ISGVPTTVDLENNSNQKKYTVNQNSGKGGLYISKPLCTLMAIGAVLLALLVGLVVFFLVPRTECSAIETVENLTKDNLFKAEEIDERLPRNVIPYYYSIQLLPNLLNETTEGKESIHLNIKGDTNEIIFHLNEIKIDTHSVKLIHNNSEIAIDNQDYIDGQRYKIVTKQPLIKNADYELKFDFTGNLNKHLQGFYKISYQENQIEQNAASTQFSPTDARRAFPCFDEPFFKAQFKIKIGRPSNLISLSNMNLKETSPILEMSGWNWDTYHVTPKMSTYLVAFMVANLTTLSPQGNFIRVWSQPSLVEQTRYVNELAPKILKFFENYFNISFPLPKIDIVAVPEFGFSAMENWGLLTFRESTLLFDESTTTTEQETSIALVLGHEIAHQWFGNLVTPKWWNDLWLKEGFATYLEYLGVNNALPYWKVVDEFVASETTKAFAIDALESSRPISFTVINSRQIRQTFDEISYSKGASLIRMMNHFLGEDTFRHGLINYLNRYKYDNADRDDLFASLTEEAHKTNALEPNDTVKVIMDSWTEQAGFPVVSAIGDYVNGRVKLSQKRFLLTSSKEYDTSWWVPISMTTDLNENFADTKPAVWMRGEKQLEAKIDYRNWYLLNINQTGYYIVNYDERNWRSIIENIMHFPPLTRAQLISDAMDLARASLLDYDIPLRLLSKMAVEDASVMFIPTMVSLNKLKFFNNILSNTPIYGLFQAYHQTIFGNTYGLVKLEEDARIYDYITKRIRTVVLEWSCQNVESPCSYASRDYYRKWMTDRKIIVPKNLRQIVYCTAIREGTHFEWDFAYSQYLKTNVPAEKNVLLDALGCTKEKWLLSSYLDKLIDENSSIRIQDADRVFDSVSRHRVGTSLAFDFLRKHWNKLQEQYGDGFNILAKMVKSLAPNMNSEFQLEELTRFRDSIKANISTTRQGFDSAIETVKANVEWMQKNYDYVEKWLTDHKDKYIF</sequence>
<dbReference type="Gene3D" id="1.10.390.10">
    <property type="entry name" value="Neutral Protease Domain 2"/>
    <property type="match status" value="1"/>
</dbReference>
<evidence type="ECO:0000256" key="18">
    <source>
        <dbReference type="ARBA" id="ARBA00023157"/>
    </source>
</evidence>
<dbReference type="GO" id="GO:0006508">
    <property type="term" value="P:proteolysis"/>
    <property type="evidence" value="ECO:0007669"/>
    <property type="project" value="UniProtKB-KW"/>
</dbReference>
<reference evidence="28" key="1">
    <citation type="submission" date="2021-12" db="EMBL/GenBank/DDBJ databases">
        <authorList>
            <person name="King R."/>
        </authorList>
    </citation>
    <scope>NUCLEOTIDE SEQUENCE</scope>
</reference>
<dbReference type="GO" id="GO:0005737">
    <property type="term" value="C:cytoplasm"/>
    <property type="evidence" value="ECO:0007669"/>
    <property type="project" value="TreeGrafter"/>
</dbReference>
<protein>
    <recommendedName>
        <fullName evidence="24">Aminopeptidase</fullName>
        <ecNumber evidence="24">3.4.11.-</ecNumber>
    </recommendedName>
</protein>
<keyword evidence="20" id="KW-0449">Lipoprotein</keyword>
<dbReference type="GO" id="GO:0070006">
    <property type="term" value="F:metalloaminopeptidase activity"/>
    <property type="evidence" value="ECO:0007669"/>
    <property type="project" value="TreeGrafter"/>
</dbReference>
<proteinExistence type="inferred from homology"/>
<keyword evidence="8 24" id="KW-0645">Protease</keyword>
<gene>
    <name evidence="28" type="ORF">MELIAE_LOCUS5308</name>
</gene>
<dbReference type="GO" id="GO:0016285">
    <property type="term" value="F:alanyl aminopeptidase activity"/>
    <property type="evidence" value="ECO:0007669"/>
    <property type="project" value="UniProtKB-EC"/>
</dbReference>
<evidence type="ECO:0000259" key="27">
    <source>
        <dbReference type="Pfam" id="PF17900"/>
    </source>
</evidence>
<evidence type="ECO:0000256" key="19">
    <source>
        <dbReference type="ARBA" id="ARBA00023180"/>
    </source>
</evidence>
<evidence type="ECO:0000256" key="9">
    <source>
        <dbReference type="ARBA" id="ARBA00022692"/>
    </source>
</evidence>
<evidence type="ECO:0000256" key="21">
    <source>
        <dbReference type="PIRSR" id="PIRSR634016-1"/>
    </source>
</evidence>
<dbReference type="GO" id="GO:0098552">
    <property type="term" value="C:side of membrane"/>
    <property type="evidence" value="ECO:0007669"/>
    <property type="project" value="UniProtKB-KW"/>
</dbReference>
<dbReference type="FunFam" id="2.60.40.1730:FF:000012">
    <property type="entry name" value="Aminopeptidase N"/>
    <property type="match status" value="1"/>
</dbReference>
<evidence type="ECO:0000259" key="25">
    <source>
        <dbReference type="Pfam" id="PF01433"/>
    </source>
</evidence>
<dbReference type="GO" id="GO:0043171">
    <property type="term" value="P:peptide catabolic process"/>
    <property type="evidence" value="ECO:0007669"/>
    <property type="project" value="TreeGrafter"/>
</dbReference>
<dbReference type="PANTHER" id="PTHR11533:SF294">
    <property type="entry name" value="THYROTROPIN-RELEASING HORMONE-DEGRADING ECTOENZYME"/>
    <property type="match status" value="1"/>
</dbReference>
<feature type="site" description="Transition state stabilizer" evidence="23">
    <location>
        <position position="469"/>
    </location>
</feature>
<name>A0A9P0B3B7_BRAAE</name>
<evidence type="ECO:0000256" key="2">
    <source>
        <dbReference type="ARBA" id="ARBA00004606"/>
    </source>
</evidence>
<dbReference type="Pfam" id="PF17900">
    <property type="entry name" value="Peptidase_M1_N"/>
    <property type="match status" value="1"/>
</dbReference>
<evidence type="ECO:0000256" key="1">
    <source>
        <dbReference type="ARBA" id="ARBA00000098"/>
    </source>
</evidence>
<dbReference type="EC" id="3.4.11.-" evidence="24"/>
<feature type="active site" description="Proton acceptor" evidence="21">
    <location>
        <position position="384"/>
    </location>
</feature>
<feature type="binding site" evidence="22">
    <location>
        <position position="383"/>
    </location>
    <ligand>
        <name>Zn(2+)</name>
        <dbReference type="ChEBI" id="CHEBI:29105"/>
        <note>catalytic</note>
    </ligand>
</feature>
<dbReference type="PRINTS" id="PR00756">
    <property type="entry name" value="ALADIPTASE"/>
</dbReference>
<comment type="subcellular location">
    <subcellularLocation>
        <location evidence="3">Cell membrane</location>
        <topology evidence="3">Lipid-anchor</topology>
        <topology evidence="3">GPI-anchor</topology>
    </subcellularLocation>
    <subcellularLocation>
        <location evidence="2">Membrane</location>
        <topology evidence="2">Single-pass type II membrane protein</topology>
    </subcellularLocation>
</comment>
<evidence type="ECO:0000256" key="5">
    <source>
        <dbReference type="ARBA" id="ARBA00022438"/>
    </source>
</evidence>
<dbReference type="InterPro" id="IPR024571">
    <property type="entry name" value="ERAP1-like_C_dom"/>
</dbReference>
<evidence type="ECO:0000259" key="26">
    <source>
        <dbReference type="Pfam" id="PF11838"/>
    </source>
</evidence>
<keyword evidence="14" id="KW-0735">Signal-anchor</keyword>
<feature type="non-terminal residue" evidence="28">
    <location>
        <position position="1"/>
    </location>
</feature>
<dbReference type="InterPro" id="IPR045357">
    <property type="entry name" value="Aminopeptidase_N-like_N"/>
</dbReference>
<dbReference type="InterPro" id="IPR034016">
    <property type="entry name" value="M1_APN-typ"/>
</dbReference>
<dbReference type="Pfam" id="PF01433">
    <property type="entry name" value="Peptidase_M1"/>
    <property type="match status" value="1"/>
</dbReference>
<dbReference type="Gene3D" id="2.60.40.1730">
    <property type="entry name" value="tricorn interacting facor f3 domain"/>
    <property type="match status" value="1"/>
</dbReference>
<dbReference type="Pfam" id="PF11838">
    <property type="entry name" value="ERAP1_C"/>
    <property type="match status" value="1"/>
</dbReference>
<comment type="similarity">
    <text evidence="4 24">Belongs to the peptidase M1 family.</text>
</comment>
<dbReference type="GO" id="GO:0005615">
    <property type="term" value="C:extracellular space"/>
    <property type="evidence" value="ECO:0007669"/>
    <property type="project" value="TreeGrafter"/>
</dbReference>
<comment type="cofactor">
    <cofactor evidence="22 24">
        <name>Zn(2+)</name>
        <dbReference type="ChEBI" id="CHEBI:29105"/>
    </cofactor>
    <text evidence="22 24">Binds 1 zinc ion per subunit.</text>
</comment>
<evidence type="ECO:0000256" key="24">
    <source>
        <dbReference type="RuleBase" id="RU364040"/>
    </source>
</evidence>
<keyword evidence="29" id="KW-1185">Reference proteome</keyword>
<evidence type="ECO:0000256" key="13">
    <source>
        <dbReference type="ARBA" id="ARBA00022833"/>
    </source>
</evidence>
<dbReference type="CDD" id="cd09601">
    <property type="entry name" value="M1_APN-Q_like"/>
    <property type="match status" value="1"/>
</dbReference>
<dbReference type="FunFam" id="2.60.40.1910:FF:000008">
    <property type="entry name" value="Aminopeptidase"/>
    <property type="match status" value="1"/>
</dbReference>
<evidence type="ECO:0000256" key="10">
    <source>
        <dbReference type="ARBA" id="ARBA00022723"/>
    </source>
</evidence>
<dbReference type="AlphaFoldDB" id="A0A9P0B3B7"/>
<accession>A0A9P0B3B7</accession>
<feature type="domain" description="ERAP1-like C-terminal" evidence="26">
    <location>
        <begin position="613"/>
        <end position="934"/>
    </location>
</feature>
<dbReference type="GO" id="GO:0008270">
    <property type="term" value="F:zinc ion binding"/>
    <property type="evidence" value="ECO:0007669"/>
    <property type="project" value="UniProtKB-UniRule"/>
</dbReference>
<evidence type="ECO:0000256" key="4">
    <source>
        <dbReference type="ARBA" id="ARBA00010136"/>
    </source>
</evidence>
<keyword evidence="5 24" id="KW-0031">Aminopeptidase</keyword>
<keyword evidence="12 24" id="KW-0378">Hydrolase</keyword>
<keyword evidence="17 24" id="KW-0472">Membrane</keyword>
<dbReference type="OrthoDB" id="510539at2759"/>
<keyword evidence="9 24" id="KW-0812">Transmembrane</keyword>
<keyword evidence="10 22" id="KW-0479">Metal-binding</keyword>
<dbReference type="InterPro" id="IPR001930">
    <property type="entry name" value="Peptidase_M1"/>
</dbReference>
<dbReference type="EMBL" id="OV121134">
    <property type="protein sequence ID" value="CAH0553257.1"/>
    <property type="molecule type" value="Genomic_DNA"/>
</dbReference>
<keyword evidence="13 22" id="KW-0862">Zinc</keyword>
<evidence type="ECO:0000256" key="20">
    <source>
        <dbReference type="ARBA" id="ARBA00023288"/>
    </source>
</evidence>
<evidence type="ECO:0000256" key="16">
    <source>
        <dbReference type="ARBA" id="ARBA00023049"/>
    </source>
</evidence>
<dbReference type="Proteomes" id="UP001154078">
    <property type="component" value="Chromosome 3"/>
</dbReference>
<feature type="domain" description="Peptidase M1 membrane alanine aminopeptidase" evidence="25">
    <location>
        <begin position="314"/>
        <end position="536"/>
    </location>
</feature>
<dbReference type="SUPFAM" id="SSF63737">
    <property type="entry name" value="Leukotriene A4 hydrolase N-terminal domain"/>
    <property type="match status" value="1"/>
</dbReference>
<keyword evidence="11" id="KW-0732">Signal</keyword>
<comment type="catalytic activity">
    <reaction evidence="1">
        <text>Release of an N-terminal amino acid, Xaa-|-Yaa- from a peptide, amide or arylamide. Xaa is preferably Ala, but may be most amino acids including Pro (slow action). When a terminal hydrophobic residue is followed by a prolyl residue, the two may be released as an intact Xaa-Pro dipeptide.</text>
        <dbReference type="EC" id="3.4.11.2"/>
    </reaction>
</comment>
<evidence type="ECO:0000256" key="12">
    <source>
        <dbReference type="ARBA" id="ARBA00022801"/>
    </source>
</evidence>
<organism evidence="28 29">
    <name type="scientific">Brassicogethes aeneus</name>
    <name type="common">Rape pollen beetle</name>
    <name type="synonym">Meligethes aeneus</name>
    <dbReference type="NCBI Taxonomy" id="1431903"/>
    <lineage>
        <taxon>Eukaryota</taxon>
        <taxon>Metazoa</taxon>
        <taxon>Ecdysozoa</taxon>
        <taxon>Arthropoda</taxon>
        <taxon>Hexapoda</taxon>
        <taxon>Insecta</taxon>
        <taxon>Pterygota</taxon>
        <taxon>Neoptera</taxon>
        <taxon>Endopterygota</taxon>
        <taxon>Coleoptera</taxon>
        <taxon>Polyphaga</taxon>
        <taxon>Cucujiformia</taxon>
        <taxon>Nitidulidae</taxon>
        <taxon>Meligethinae</taxon>
        <taxon>Brassicogethes</taxon>
    </lineage>
</organism>
<evidence type="ECO:0000256" key="6">
    <source>
        <dbReference type="ARBA" id="ARBA00022475"/>
    </source>
</evidence>
<evidence type="ECO:0000256" key="14">
    <source>
        <dbReference type="ARBA" id="ARBA00022968"/>
    </source>
</evidence>
<evidence type="ECO:0000256" key="3">
    <source>
        <dbReference type="ARBA" id="ARBA00004609"/>
    </source>
</evidence>
<dbReference type="GO" id="GO:0005886">
    <property type="term" value="C:plasma membrane"/>
    <property type="evidence" value="ECO:0007669"/>
    <property type="project" value="UniProtKB-SubCell"/>
</dbReference>
<dbReference type="SUPFAM" id="SSF55486">
    <property type="entry name" value="Metalloproteases ('zincins'), catalytic domain"/>
    <property type="match status" value="1"/>
</dbReference>
<dbReference type="Gene3D" id="1.25.50.20">
    <property type="match status" value="1"/>
</dbReference>
<keyword evidence="6" id="KW-1003">Cell membrane</keyword>
<evidence type="ECO:0000256" key="22">
    <source>
        <dbReference type="PIRSR" id="PIRSR634016-3"/>
    </source>
</evidence>
<feature type="transmembrane region" description="Helical" evidence="24">
    <location>
        <begin position="36"/>
        <end position="59"/>
    </location>
</feature>
<keyword evidence="7" id="KW-0336">GPI-anchor</keyword>
<evidence type="ECO:0000256" key="17">
    <source>
        <dbReference type="ARBA" id="ARBA00023136"/>
    </source>
</evidence>
<dbReference type="InterPro" id="IPR027268">
    <property type="entry name" value="Peptidase_M4/M1_CTD_sf"/>
</dbReference>
<dbReference type="InterPro" id="IPR050344">
    <property type="entry name" value="Peptidase_M1_aminopeptidases"/>
</dbReference>
<evidence type="ECO:0000256" key="15">
    <source>
        <dbReference type="ARBA" id="ARBA00022989"/>
    </source>
</evidence>
<dbReference type="FunFam" id="1.25.50.20:FF:000001">
    <property type="entry name" value="Aminopeptidase"/>
    <property type="match status" value="1"/>
</dbReference>
<dbReference type="FunFam" id="1.10.390.10:FF:000013">
    <property type="entry name" value="Aminopeptidase N"/>
    <property type="match status" value="1"/>
</dbReference>
<dbReference type="PANTHER" id="PTHR11533">
    <property type="entry name" value="PROTEASE M1 ZINC METALLOPROTEASE"/>
    <property type="match status" value="1"/>
</dbReference>
<evidence type="ECO:0000313" key="28">
    <source>
        <dbReference type="EMBL" id="CAH0553257.1"/>
    </source>
</evidence>
<feature type="binding site" evidence="22">
    <location>
        <position position="406"/>
    </location>
    <ligand>
        <name>Zn(2+)</name>
        <dbReference type="ChEBI" id="CHEBI:29105"/>
        <note>catalytic</note>
    </ligand>
</feature>
<evidence type="ECO:0000313" key="29">
    <source>
        <dbReference type="Proteomes" id="UP001154078"/>
    </source>
</evidence>
<dbReference type="InterPro" id="IPR042097">
    <property type="entry name" value="Aminopeptidase_N-like_N_sf"/>
</dbReference>
<keyword evidence="15 24" id="KW-1133">Transmembrane helix</keyword>
<dbReference type="InterPro" id="IPR014782">
    <property type="entry name" value="Peptidase_M1_dom"/>
</dbReference>